<evidence type="ECO:0000259" key="1">
    <source>
        <dbReference type="Pfam" id="PF13556"/>
    </source>
</evidence>
<dbReference type="InterPro" id="IPR051448">
    <property type="entry name" value="CdaR-like_regulators"/>
</dbReference>
<evidence type="ECO:0000313" key="4">
    <source>
        <dbReference type="Proteomes" id="UP001352223"/>
    </source>
</evidence>
<dbReference type="Proteomes" id="UP001352223">
    <property type="component" value="Unassembled WGS sequence"/>
</dbReference>
<feature type="domain" description="PucR-like N-terminal" evidence="2">
    <location>
        <begin position="18"/>
        <end position="182"/>
    </location>
</feature>
<feature type="domain" description="PucR C-terminal helix-turn-helix" evidence="1">
    <location>
        <begin position="340"/>
        <end position="398"/>
    </location>
</feature>
<dbReference type="EMBL" id="JAOZYB010000322">
    <property type="protein sequence ID" value="MEB3965073.1"/>
    <property type="molecule type" value="Genomic_DNA"/>
</dbReference>
<gene>
    <name evidence="3" type="ORF">OKJ48_33320</name>
</gene>
<protein>
    <submittedName>
        <fullName evidence="3">Helix-turn-helix domain-containing protein</fullName>
    </submittedName>
</protein>
<name>A0ABU6CK57_9ACTN</name>
<sequence length="410" mass="45311">MVDGARTTAERPTKDAAFRSFPAELHAQLRPFLGDLTDEVVRAIRTGIAEYARPMDDTYMHVVHRGVEQALEGFLARVADSETDWEDVKATYQRIGRGEADEGRSLDSFQAALRLGARVTWRRVSELVRADRLPPHILVAFGEAMFLHLDEMAAATTAGYTEARLHTAGELQQRRSRLIDLVTADPPVSPEAVADLAHTAQWPVPREIALVVAEGTGKGELPRPIVPPEFLARFEGQSGVIVVPDPEGPGRERAITGALRGLRATLGPTVALDEGARSLRWARDALDLVRRGALPAHGLVRCTDHLATLLLFRDEDLVDALARRHLGPLDAVRSPQRERLAETLLCWLSCARNASEVAQRLAVHPQTVRYRLRQLEEVLGDQLRDPAAQFEMQLALRALSLRRSPQEPGT</sequence>
<dbReference type="InterPro" id="IPR042070">
    <property type="entry name" value="PucR_C-HTH_sf"/>
</dbReference>
<dbReference type="RefSeq" id="WP_324773007.1">
    <property type="nucleotide sequence ID" value="NZ_BAAATS010000013.1"/>
</dbReference>
<dbReference type="InterPro" id="IPR058663">
    <property type="entry name" value="PucR-like_N"/>
</dbReference>
<organism evidence="3 4">
    <name type="scientific">Streptomyces kunmingensis</name>
    <dbReference type="NCBI Taxonomy" id="68225"/>
    <lineage>
        <taxon>Bacteria</taxon>
        <taxon>Bacillati</taxon>
        <taxon>Actinomycetota</taxon>
        <taxon>Actinomycetes</taxon>
        <taxon>Kitasatosporales</taxon>
        <taxon>Streptomycetaceae</taxon>
        <taxon>Streptomyces</taxon>
    </lineage>
</organism>
<dbReference type="Pfam" id="PF13556">
    <property type="entry name" value="HTH_30"/>
    <property type="match status" value="1"/>
</dbReference>
<dbReference type="InterPro" id="IPR025736">
    <property type="entry name" value="PucR_C-HTH_dom"/>
</dbReference>
<dbReference type="Pfam" id="PF25906">
    <property type="entry name" value="PucR-like_N"/>
    <property type="match status" value="1"/>
</dbReference>
<dbReference type="Gene3D" id="1.10.10.2840">
    <property type="entry name" value="PucR C-terminal helix-turn-helix domain"/>
    <property type="match status" value="1"/>
</dbReference>
<reference evidence="3 4" key="1">
    <citation type="submission" date="2022-10" db="EMBL/GenBank/DDBJ databases">
        <authorList>
            <person name="Xie J."/>
            <person name="Shen N."/>
        </authorList>
    </citation>
    <scope>NUCLEOTIDE SEQUENCE [LARGE SCALE GENOMIC DNA]</scope>
    <source>
        <strain evidence="3 4">DSM 41681</strain>
    </source>
</reference>
<dbReference type="PANTHER" id="PTHR33744:SF1">
    <property type="entry name" value="DNA-BINDING TRANSCRIPTIONAL ACTIVATOR ADER"/>
    <property type="match status" value="1"/>
</dbReference>
<dbReference type="PANTHER" id="PTHR33744">
    <property type="entry name" value="CARBOHYDRATE DIACID REGULATOR"/>
    <property type="match status" value="1"/>
</dbReference>
<accession>A0ABU6CK57</accession>
<keyword evidence="4" id="KW-1185">Reference proteome</keyword>
<evidence type="ECO:0000313" key="3">
    <source>
        <dbReference type="EMBL" id="MEB3965073.1"/>
    </source>
</evidence>
<evidence type="ECO:0000259" key="2">
    <source>
        <dbReference type="Pfam" id="PF25906"/>
    </source>
</evidence>
<comment type="caution">
    <text evidence="3">The sequence shown here is derived from an EMBL/GenBank/DDBJ whole genome shotgun (WGS) entry which is preliminary data.</text>
</comment>
<proteinExistence type="predicted"/>